<accession>A0A507E853</accession>
<dbReference type="InterPro" id="IPR050662">
    <property type="entry name" value="Sec-metab_biosynth-thioest"/>
</dbReference>
<name>A0A507E853_9FUNG</name>
<gene>
    <name evidence="6" type="ORF">PhCBS80983_g02439</name>
</gene>
<dbReference type="EMBL" id="QEAQ01000024">
    <property type="protein sequence ID" value="TPX59557.1"/>
    <property type="molecule type" value="Genomic_DNA"/>
</dbReference>
<evidence type="ECO:0000313" key="6">
    <source>
        <dbReference type="EMBL" id="TPX59557.1"/>
    </source>
</evidence>
<dbReference type="STRING" id="109895.A0A507E853"/>
<dbReference type="SUPFAM" id="SSF56281">
    <property type="entry name" value="Metallo-hydrolase/oxidoreductase"/>
    <property type="match status" value="1"/>
</dbReference>
<dbReference type="InterPro" id="IPR036866">
    <property type="entry name" value="RibonucZ/Hydroxyglut_hydro"/>
</dbReference>
<organism evidence="6 7">
    <name type="scientific">Powellomyces hirtus</name>
    <dbReference type="NCBI Taxonomy" id="109895"/>
    <lineage>
        <taxon>Eukaryota</taxon>
        <taxon>Fungi</taxon>
        <taxon>Fungi incertae sedis</taxon>
        <taxon>Chytridiomycota</taxon>
        <taxon>Chytridiomycota incertae sedis</taxon>
        <taxon>Chytridiomycetes</taxon>
        <taxon>Spizellomycetales</taxon>
        <taxon>Powellomycetaceae</taxon>
        <taxon>Powellomyces</taxon>
    </lineage>
</organism>
<sequence>MAAAALPSAAALTPLASMTRLSPSVVRFLGLNPGPFTLQGTNTYLLSSRVLIDTGAGQPDYKSLLAPYLRPIAVTQAAQQSGPLTVICTHWHADHVGGWKQVAEICKDVGIGVRFMKVPSVHDSGPDQPKWEPLDDGDIIDGLRVVKTPGHTEDHICLWYESENILFSGDCVLGQPSSGRIPSMFSFTVCHNAKGTAVFEDLKAYMASLGRILQQFPSLSTILPGHGPVVGNGAERIASYISHRKEREEQVLTCLPASLDGILSALYPDVPDSVKPAAKRGLQLHLNKLKDEEKIGLSGDGETWSWKQDL</sequence>
<dbReference type="PANTHER" id="PTHR23131:SF0">
    <property type="entry name" value="ENDORIBONUCLEASE LACTB2"/>
    <property type="match status" value="1"/>
</dbReference>
<dbReference type="GO" id="GO:0046872">
    <property type="term" value="F:metal ion binding"/>
    <property type="evidence" value="ECO:0007669"/>
    <property type="project" value="UniProtKB-KW"/>
</dbReference>
<dbReference type="Proteomes" id="UP000318582">
    <property type="component" value="Unassembled WGS sequence"/>
</dbReference>
<dbReference type="AlphaFoldDB" id="A0A507E853"/>
<dbReference type="InterPro" id="IPR047921">
    <property type="entry name" value="LACTB2-like_MBL-fold"/>
</dbReference>
<dbReference type="Pfam" id="PF00753">
    <property type="entry name" value="Lactamase_B"/>
    <property type="match status" value="1"/>
</dbReference>
<dbReference type="Gene3D" id="3.60.15.10">
    <property type="entry name" value="Ribonuclease Z/Hydroxyacylglutathione hydrolase-like"/>
    <property type="match status" value="1"/>
</dbReference>
<feature type="domain" description="Metallo-beta-lactamase" evidence="5">
    <location>
        <begin position="40"/>
        <end position="226"/>
    </location>
</feature>
<dbReference type="PANTHER" id="PTHR23131">
    <property type="entry name" value="ENDORIBONUCLEASE LACTB2"/>
    <property type="match status" value="1"/>
</dbReference>
<evidence type="ECO:0000256" key="2">
    <source>
        <dbReference type="ARBA" id="ARBA00022723"/>
    </source>
</evidence>
<evidence type="ECO:0000256" key="1">
    <source>
        <dbReference type="ARBA" id="ARBA00006759"/>
    </source>
</evidence>
<keyword evidence="4" id="KW-0862">Zinc</keyword>
<dbReference type="Gene3D" id="1.10.10.10">
    <property type="entry name" value="Winged helix-like DNA-binding domain superfamily/Winged helix DNA-binding domain"/>
    <property type="match status" value="1"/>
</dbReference>
<keyword evidence="7" id="KW-1185">Reference proteome</keyword>
<dbReference type="InterPro" id="IPR036388">
    <property type="entry name" value="WH-like_DNA-bd_sf"/>
</dbReference>
<dbReference type="GO" id="GO:0044550">
    <property type="term" value="P:secondary metabolite biosynthetic process"/>
    <property type="evidence" value="ECO:0007669"/>
    <property type="project" value="TreeGrafter"/>
</dbReference>
<keyword evidence="3" id="KW-0378">Hydrolase</keyword>
<protein>
    <recommendedName>
        <fullName evidence="5">Metallo-beta-lactamase domain-containing protein</fullName>
    </recommendedName>
</protein>
<evidence type="ECO:0000256" key="3">
    <source>
        <dbReference type="ARBA" id="ARBA00022801"/>
    </source>
</evidence>
<dbReference type="SMART" id="SM00849">
    <property type="entry name" value="Lactamase_B"/>
    <property type="match status" value="1"/>
</dbReference>
<dbReference type="InterPro" id="IPR041516">
    <property type="entry name" value="LACTB2_WH"/>
</dbReference>
<reference evidence="6 7" key="1">
    <citation type="journal article" date="2019" name="Sci. Rep.">
        <title>Comparative genomics of chytrid fungi reveal insights into the obligate biotrophic and pathogenic lifestyle of Synchytrium endobioticum.</title>
        <authorList>
            <person name="van de Vossenberg B.T.L.H."/>
            <person name="Warris S."/>
            <person name="Nguyen H.D.T."/>
            <person name="van Gent-Pelzer M.P.E."/>
            <person name="Joly D.L."/>
            <person name="van de Geest H.C."/>
            <person name="Bonants P.J.M."/>
            <person name="Smith D.S."/>
            <person name="Levesque C.A."/>
            <person name="van der Lee T.A.J."/>
        </authorList>
    </citation>
    <scope>NUCLEOTIDE SEQUENCE [LARGE SCALE GENOMIC DNA]</scope>
    <source>
        <strain evidence="6 7">CBS 809.83</strain>
    </source>
</reference>
<evidence type="ECO:0000256" key="4">
    <source>
        <dbReference type="ARBA" id="ARBA00022833"/>
    </source>
</evidence>
<evidence type="ECO:0000259" key="5">
    <source>
        <dbReference type="SMART" id="SM00849"/>
    </source>
</evidence>
<dbReference type="FunFam" id="3.60.15.10:FF:000041">
    <property type="entry name" value="Metallo-beta-lactamase domain protein"/>
    <property type="match status" value="1"/>
</dbReference>
<dbReference type="Pfam" id="PF17778">
    <property type="entry name" value="WHD_BLACT"/>
    <property type="match status" value="1"/>
</dbReference>
<evidence type="ECO:0000313" key="7">
    <source>
        <dbReference type="Proteomes" id="UP000318582"/>
    </source>
</evidence>
<keyword evidence="2" id="KW-0479">Metal-binding</keyword>
<dbReference type="GO" id="GO:0016787">
    <property type="term" value="F:hydrolase activity"/>
    <property type="evidence" value="ECO:0007669"/>
    <property type="project" value="UniProtKB-KW"/>
</dbReference>
<comment type="caution">
    <text evidence="6">The sequence shown here is derived from an EMBL/GenBank/DDBJ whole genome shotgun (WGS) entry which is preliminary data.</text>
</comment>
<comment type="similarity">
    <text evidence="1">Belongs to the metallo-beta-lactamase superfamily. Glyoxalase II family.</text>
</comment>
<dbReference type="InterPro" id="IPR001279">
    <property type="entry name" value="Metallo-B-lactamas"/>
</dbReference>
<proteinExistence type="inferred from homology"/>
<dbReference type="CDD" id="cd07722">
    <property type="entry name" value="LACTB2-like_MBL-fold"/>
    <property type="match status" value="1"/>
</dbReference>